<evidence type="ECO:0000256" key="11">
    <source>
        <dbReference type="ARBA" id="ARBA00023136"/>
    </source>
</evidence>
<dbReference type="PANTHER" id="PTHR11434">
    <property type="entry name" value="NADH-UBIQUINONE OXIDOREDUCTASE SUBUNIT ND4L"/>
    <property type="match status" value="1"/>
</dbReference>
<keyword evidence="7 12" id="KW-1278">Translocase</keyword>
<dbReference type="EMBL" id="FUGD01000049">
    <property type="protein sequence ID" value="SJM36515.1"/>
    <property type="molecule type" value="Genomic_DNA"/>
</dbReference>
<keyword evidence="14" id="KW-0560">Oxidoreductase</keyword>
<dbReference type="NCBIfam" id="NF004320">
    <property type="entry name" value="PRK05715.1-2"/>
    <property type="match status" value="1"/>
</dbReference>
<evidence type="ECO:0000256" key="9">
    <source>
        <dbReference type="ARBA" id="ARBA00023027"/>
    </source>
</evidence>
<dbReference type="Gene3D" id="1.10.287.3510">
    <property type="match status" value="1"/>
</dbReference>
<dbReference type="GO" id="GO:0005886">
    <property type="term" value="C:plasma membrane"/>
    <property type="evidence" value="ECO:0007669"/>
    <property type="project" value="UniProtKB-SubCell"/>
</dbReference>
<dbReference type="InterPro" id="IPR001133">
    <property type="entry name" value="NADH_UbQ_OxRdtase_chain4L/K"/>
</dbReference>
<evidence type="ECO:0000256" key="12">
    <source>
        <dbReference type="HAMAP-Rule" id="MF_01456"/>
    </source>
</evidence>
<sequence length="156" mass="16464">MATATSETATTLEGAAVSNANPDATSATSVQSLQVKPVEMVQGTPNNTVVENSILGPIPMEHGLILAGIIFAIGLCGVMVRRNFLFMLMSLEIMMSAAGLAFIVAGSHWLSADGQVMFIFILTLAAAEASLGLAILLQFYHRRGHLDIDSANEMRG</sequence>
<proteinExistence type="inferred from homology"/>
<comment type="catalytic activity">
    <reaction evidence="12">
        <text>a quinone + NADH + 5 H(+)(in) = a quinol + NAD(+) + 4 H(+)(out)</text>
        <dbReference type="Rhea" id="RHEA:57888"/>
        <dbReference type="ChEBI" id="CHEBI:15378"/>
        <dbReference type="ChEBI" id="CHEBI:24646"/>
        <dbReference type="ChEBI" id="CHEBI:57540"/>
        <dbReference type="ChEBI" id="CHEBI:57945"/>
        <dbReference type="ChEBI" id="CHEBI:132124"/>
    </reaction>
</comment>
<dbReference type="GO" id="GO:0042773">
    <property type="term" value="P:ATP synthesis coupled electron transport"/>
    <property type="evidence" value="ECO:0007669"/>
    <property type="project" value="InterPro"/>
</dbReference>
<dbReference type="AlphaFoldDB" id="A0A1R4EDD9"/>
<dbReference type="Proteomes" id="UP000188169">
    <property type="component" value="Unassembled WGS sequence"/>
</dbReference>
<dbReference type="STRING" id="1945520.A1019T_00476"/>
<gene>
    <name evidence="12 14" type="primary">nuoK</name>
    <name evidence="14" type="ORF">A1019T_00476</name>
</gene>
<evidence type="ECO:0000256" key="6">
    <source>
        <dbReference type="ARBA" id="ARBA00022719"/>
    </source>
</evidence>
<keyword evidence="9 12" id="KW-0520">NAD</keyword>
<keyword evidence="5 12" id="KW-0812">Transmembrane</keyword>
<evidence type="ECO:0000256" key="4">
    <source>
        <dbReference type="ARBA" id="ARBA00022448"/>
    </source>
</evidence>
<keyword evidence="12" id="KW-1003">Cell membrane</keyword>
<evidence type="ECO:0000256" key="3">
    <source>
        <dbReference type="ARBA" id="ARBA00010519"/>
    </source>
</evidence>
<keyword evidence="10 12" id="KW-0830">Ubiquinone</keyword>
<dbReference type="PANTHER" id="PTHR11434:SF16">
    <property type="entry name" value="NADH-UBIQUINONE OXIDOREDUCTASE CHAIN 4L"/>
    <property type="match status" value="1"/>
</dbReference>
<feature type="transmembrane region" description="Helical" evidence="12">
    <location>
        <begin position="62"/>
        <end position="80"/>
    </location>
</feature>
<keyword evidence="4 12" id="KW-0813">Transport</keyword>
<dbReference type="GO" id="GO:0050136">
    <property type="term" value="F:NADH dehydrogenase (quinone) (non-electrogenic) activity"/>
    <property type="evidence" value="ECO:0007669"/>
    <property type="project" value="UniProtKB-UniRule"/>
</dbReference>
<evidence type="ECO:0000256" key="13">
    <source>
        <dbReference type="SAM" id="MobiDB-lite"/>
    </source>
</evidence>
<dbReference type="NCBIfam" id="NF004319">
    <property type="entry name" value="PRK05715.1-1"/>
    <property type="match status" value="1"/>
</dbReference>
<comment type="subcellular location">
    <subcellularLocation>
        <location evidence="12">Cell membrane</location>
        <topology evidence="12">Multi-pass membrane protein</topology>
    </subcellularLocation>
    <subcellularLocation>
        <location evidence="2">Membrane</location>
        <topology evidence="2">Multi-pass membrane protein</topology>
    </subcellularLocation>
</comment>
<name>A0A1R4EDD9_9GAMM</name>
<dbReference type="InterPro" id="IPR039428">
    <property type="entry name" value="NUOK/Mnh_C1-like"/>
</dbReference>
<organism evidence="14 15">
    <name type="scientific">Psychrobacter pasteurii</name>
    <dbReference type="NCBI Taxonomy" id="1945520"/>
    <lineage>
        <taxon>Bacteria</taxon>
        <taxon>Pseudomonadati</taxon>
        <taxon>Pseudomonadota</taxon>
        <taxon>Gammaproteobacteria</taxon>
        <taxon>Moraxellales</taxon>
        <taxon>Moraxellaceae</taxon>
        <taxon>Psychrobacter</taxon>
    </lineage>
</organism>
<evidence type="ECO:0000313" key="15">
    <source>
        <dbReference type="Proteomes" id="UP000188169"/>
    </source>
</evidence>
<accession>A0A1R4EDD9</accession>
<evidence type="ECO:0000256" key="8">
    <source>
        <dbReference type="ARBA" id="ARBA00022989"/>
    </source>
</evidence>
<dbReference type="GO" id="GO:0048038">
    <property type="term" value="F:quinone binding"/>
    <property type="evidence" value="ECO:0007669"/>
    <property type="project" value="UniProtKB-KW"/>
</dbReference>
<evidence type="ECO:0000256" key="1">
    <source>
        <dbReference type="ARBA" id="ARBA00002378"/>
    </source>
</evidence>
<comment type="subunit">
    <text evidence="12">NDH-1 is composed of 14 different subunits. Subunits NuoA, H, J, K, L, M, N constitute the membrane sector of the complex.</text>
</comment>
<feature type="transmembrane region" description="Helical" evidence="12">
    <location>
        <begin position="116"/>
        <end position="137"/>
    </location>
</feature>
<comment type="similarity">
    <text evidence="3 12">Belongs to the complex I subunit 4L family.</text>
</comment>
<evidence type="ECO:0000256" key="10">
    <source>
        <dbReference type="ARBA" id="ARBA00023075"/>
    </source>
</evidence>
<keyword evidence="8 12" id="KW-1133">Transmembrane helix</keyword>
<dbReference type="GO" id="GO:0030964">
    <property type="term" value="C:NADH dehydrogenase complex"/>
    <property type="evidence" value="ECO:0007669"/>
    <property type="project" value="TreeGrafter"/>
</dbReference>
<evidence type="ECO:0000256" key="2">
    <source>
        <dbReference type="ARBA" id="ARBA00004141"/>
    </source>
</evidence>
<evidence type="ECO:0000256" key="7">
    <source>
        <dbReference type="ARBA" id="ARBA00022967"/>
    </source>
</evidence>
<feature type="region of interest" description="Disordered" evidence="13">
    <location>
        <begin position="1"/>
        <end position="23"/>
    </location>
</feature>
<keyword evidence="6 12" id="KW-0874">Quinone</keyword>
<comment type="function">
    <text evidence="1 12">NDH-1 shuttles electrons from NADH, via FMN and iron-sulfur (Fe-S) centers, to quinones in the respiratory chain. The immediate electron acceptor for the enzyme in this species is believed to be ubiquinone. Couples the redox reaction to proton translocation (for every two electrons transferred, four hydrogen ions are translocated across the cytoplasmic membrane), and thus conserves the redox energy in a proton gradient.</text>
</comment>
<feature type="transmembrane region" description="Helical" evidence="12">
    <location>
        <begin position="87"/>
        <end position="110"/>
    </location>
</feature>
<dbReference type="EC" id="7.1.1.-" evidence="12"/>
<reference evidence="15" key="1">
    <citation type="submission" date="2017-02" db="EMBL/GenBank/DDBJ databases">
        <authorList>
            <person name="Mornico D."/>
        </authorList>
    </citation>
    <scope>NUCLEOTIDE SEQUENCE [LARGE SCALE GENOMIC DNA]</scope>
</reference>
<dbReference type="Pfam" id="PF00420">
    <property type="entry name" value="Oxidored_q2"/>
    <property type="match status" value="1"/>
</dbReference>
<evidence type="ECO:0000313" key="14">
    <source>
        <dbReference type="EMBL" id="SJM36515.1"/>
    </source>
</evidence>
<keyword evidence="15" id="KW-1185">Reference proteome</keyword>
<protein>
    <recommendedName>
        <fullName evidence="12">NADH-quinone oxidoreductase subunit K</fullName>
        <ecNumber evidence="12">7.1.1.-</ecNumber>
    </recommendedName>
    <alternativeName>
        <fullName evidence="12">NADH dehydrogenase I subunit K</fullName>
    </alternativeName>
    <alternativeName>
        <fullName evidence="12">NDH-1 subunit K</fullName>
    </alternativeName>
</protein>
<keyword evidence="11 12" id="KW-0472">Membrane</keyword>
<dbReference type="FunFam" id="1.10.287.3510:FF:000001">
    <property type="entry name" value="NADH-quinone oxidoreductase subunit K"/>
    <property type="match status" value="1"/>
</dbReference>
<feature type="compositionally biased region" description="Low complexity" evidence="13">
    <location>
        <begin position="1"/>
        <end position="16"/>
    </location>
</feature>
<dbReference type="HAMAP" id="MF_01456">
    <property type="entry name" value="NDH1_NuoK"/>
    <property type="match status" value="1"/>
</dbReference>
<evidence type="ECO:0000256" key="5">
    <source>
        <dbReference type="ARBA" id="ARBA00022692"/>
    </source>
</evidence>